<feature type="domain" description="IFT121 second beta-propeller" evidence="6">
    <location>
        <begin position="121"/>
        <end position="148"/>
    </location>
</feature>
<dbReference type="Pfam" id="PF23387">
    <property type="entry name" value="TPR_IFT80_172"/>
    <property type="match status" value="1"/>
</dbReference>
<dbReference type="Pfam" id="PF23390">
    <property type="entry name" value="Beta-prop_WDR35_2nd"/>
    <property type="match status" value="1"/>
</dbReference>
<dbReference type="Proteomes" id="UP001434883">
    <property type="component" value="Unassembled WGS sequence"/>
</dbReference>
<sequence>LGVTLSRALNFSADPVYIDTLMNVISIQWNHCGSVLAVAGSLRASNMEKEFNVVQFYTPFGEHLRTLKVPGKHMSGISWEGEGLRIALAVDSYIYFANIRPDYKVNTNTLHPYCQMFLDTEPIQTSGYICNFEDLEIKSVLLDEIMKSVQIFHCESARHLLAEAALQKLDLKTAEEAFVRCKDYPGIQFVKRLGNLHSEPMKQAEVAAYFSRFEEAESMYLHMDRRYNKTNDSFDASFS</sequence>
<feature type="domain" description="IFT121/TULP4 N-terminal" evidence="7">
    <location>
        <begin position="13"/>
        <end position="100"/>
    </location>
</feature>
<feature type="domain" description="IFT80/172/WDR35 TPR" evidence="5">
    <location>
        <begin position="161"/>
        <end position="227"/>
    </location>
</feature>
<comment type="subcellular location">
    <subcellularLocation>
        <location evidence="1">Cytoplasm</location>
        <location evidence="1">Cytoskeleton</location>
        <location evidence="1">Cilium basal body</location>
    </subcellularLocation>
</comment>
<evidence type="ECO:0000256" key="4">
    <source>
        <dbReference type="ARBA" id="ARBA00022737"/>
    </source>
</evidence>
<gene>
    <name evidence="8" type="ORF">XENOCAPTIV_010760</name>
</gene>
<keyword evidence="3" id="KW-0853">WD repeat</keyword>
<protein>
    <submittedName>
        <fullName evidence="8">Uncharacterized protein</fullName>
    </submittedName>
</protein>
<organism evidence="8 9">
    <name type="scientific">Xenoophorus captivus</name>
    <dbReference type="NCBI Taxonomy" id="1517983"/>
    <lineage>
        <taxon>Eukaryota</taxon>
        <taxon>Metazoa</taxon>
        <taxon>Chordata</taxon>
        <taxon>Craniata</taxon>
        <taxon>Vertebrata</taxon>
        <taxon>Euteleostomi</taxon>
        <taxon>Actinopterygii</taxon>
        <taxon>Neopterygii</taxon>
        <taxon>Teleostei</taxon>
        <taxon>Neoteleostei</taxon>
        <taxon>Acanthomorphata</taxon>
        <taxon>Ovalentaria</taxon>
        <taxon>Atherinomorphae</taxon>
        <taxon>Cyprinodontiformes</taxon>
        <taxon>Goodeidae</taxon>
        <taxon>Xenoophorus</taxon>
    </lineage>
</organism>
<evidence type="ECO:0000256" key="1">
    <source>
        <dbReference type="ARBA" id="ARBA00004120"/>
    </source>
</evidence>
<keyword evidence="4" id="KW-0677">Repeat</keyword>
<reference evidence="8 9" key="1">
    <citation type="submission" date="2021-06" db="EMBL/GenBank/DDBJ databases">
        <authorList>
            <person name="Palmer J.M."/>
        </authorList>
    </citation>
    <scope>NUCLEOTIDE SEQUENCE [LARGE SCALE GENOMIC DNA]</scope>
    <source>
        <strain evidence="8 9">XC_2019</strain>
        <tissue evidence="8">Muscle</tissue>
    </source>
</reference>
<comment type="caution">
    <text evidence="8">The sequence shown here is derived from an EMBL/GenBank/DDBJ whole genome shotgun (WGS) entry which is preliminary data.</text>
</comment>
<dbReference type="InterPro" id="IPR056158">
    <property type="entry name" value="Beta-prop_IFT121_2nd"/>
</dbReference>
<evidence type="ECO:0000259" key="7">
    <source>
        <dbReference type="Pfam" id="PF24797"/>
    </source>
</evidence>
<evidence type="ECO:0000256" key="3">
    <source>
        <dbReference type="ARBA" id="ARBA00022574"/>
    </source>
</evidence>
<dbReference type="EMBL" id="JAHRIN010008636">
    <property type="protein sequence ID" value="MEQ2193707.1"/>
    <property type="molecule type" value="Genomic_DNA"/>
</dbReference>
<accession>A0ABV0QDY4</accession>
<dbReference type="PANTHER" id="PTHR12764">
    <property type="entry name" value="WD REPEAT DOMAIN-RELATED"/>
    <property type="match status" value="1"/>
</dbReference>
<dbReference type="PANTHER" id="PTHR12764:SF5">
    <property type="entry name" value="LD29485P"/>
    <property type="match status" value="1"/>
</dbReference>
<evidence type="ECO:0000313" key="9">
    <source>
        <dbReference type="Proteomes" id="UP001434883"/>
    </source>
</evidence>
<feature type="non-terminal residue" evidence="8">
    <location>
        <position position="1"/>
    </location>
</feature>
<evidence type="ECO:0000259" key="5">
    <source>
        <dbReference type="Pfam" id="PF23387"/>
    </source>
</evidence>
<evidence type="ECO:0000313" key="8">
    <source>
        <dbReference type="EMBL" id="MEQ2193707.1"/>
    </source>
</evidence>
<keyword evidence="2" id="KW-0963">Cytoplasm</keyword>
<evidence type="ECO:0000256" key="2">
    <source>
        <dbReference type="ARBA" id="ARBA00022490"/>
    </source>
</evidence>
<dbReference type="InterPro" id="IPR039857">
    <property type="entry name" value="Ift122/121"/>
</dbReference>
<dbReference type="InterPro" id="IPR056157">
    <property type="entry name" value="TPR_IFT80_172_dom"/>
</dbReference>
<proteinExistence type="predicted"/>
<dbReference type="InterPro" id="IPR056159">
    <property type="entry name" value="Beta-prop_IFT121_TULP_N"/>
</dbReference>
<dbReference type="Pfam" id="PF24797">
    <property type="entry name" value="Beta-prop_WDR35_TULP_N"/>
    <property type="match status" value="1"/>
</dbReference>
<name>A0ABV0QDY4_9TELE</name>
<evidence type="ECO:0000259" key="6">
    <source>
        <dbReference type="Pfam" id="PF23390"/>
    </source>
</evidence>
<keyword evidence="9" id="KW-1185">Reference proteome</keyword>
<dbReference type="Gene3D" id="1.25.40.470">
    <property type="match status" value="1"/>
</dbReference>